<keyword evidence="2" id="KW-1133">Transmembrane helix</keyword>
<keyword evidence="2" id="KW-0472">Membrane</keyword>
<dbReference type="AlphaFoldDB" id="A0AAW8DYJ0"/>
<evidence type="ECO:0000256" key="1">
    <source>
        <dbReference type="SAM" id="MobiDB-lite"/>
    </source>
</evidence>
<comment type="caution">
    <text evidence="3">The sequence shown here is derived from an EMBL/GenBank/DDBJ whole genome shotgun (WGS) entry which is preliminary data.</text>
</comment>
<dbReference type="Pfam" id="PF20228">
    <property type="entry name" value="DUF6587"/>
    <property type="match status" value="1"/>
</dbReference>
<organism evidence="3 4">
    <name type="scientific">Variovorax boronicumulans</name>
    <dbReference type="NCBI Taxonomy" id="436515"/>
    <lineage>
        <taxon>Bacteria</taxon>
        <taxon>Pseudomonadati</taxon>
        <taxon>Pseudomonadota</taxon>
        <taxon>Betaproteobacteria</taxon>
        <taxon>Burkholderiales</taxon>
        <taxon>Comamonadaceae</taxon>
        <taxon>Variovorax</taxon>
    </lineage>
</organism>
<accession>A0AAW8DYJ0</accession>
<feature type="transmembrane region" description="Helical" evidence="2">
    <location>
        <begin position="6"/>
        <end position="23"/>
    </location>
</feature>
<dbReference type="InterPro" id="IPR046494">
    <property type="entry name" value="DUF6587"/>
</dbReference>
<name>A0AAW8DYJ0_9BURK</name>
<reference evidence="3" key="1">
    <citation type="submission" date="2023-07" db="EMBL/GenBank/DDBJ databases">
        <title>Sorghum-associated microbial communities from plants grown in Nebraska, USA.</title>
        <authorList>
            <person name="Schachtman D."/>
        </authorList>
    </citation>
    <scope>NUCLEOTIDE SEQUENCE</scope>
    <source>
        <strain evidence="3">DS2795</strain>
    </source>
</reference>
<dbReference type="RefSeq" id="WP_307637426.1">
    <property type="nucleotide sequence ID" value="NZ_JAUSRR010000006.1"/>
</dbReference>
<sequence length="100" mass="10213">MTQQLIVGLIVAAAALYAVWRWMPAGWRRGAARKFAAGTQRAGLIDQARADQLAASLAKISGCGSCDSCGSCAPKKPAGADPADSYSSPALTSTTPSTGR</sequence>
<proteinExistence type="predicted"/>
<keyword evidence="2" id="KW-0812">Transmembrane</keyword>
<evidence type="ECO:0000313" key="3">
    <source>
        <dbReference type="EMBL" id="MDP9924615.1"/>
    </source>
</evidence>
<dbReference type="Proteomes" id="UP001244295">
    <property type="component" value="Unassembled WGS sequence"/>
</dbReference>
<evidence type="ECO:0000313" key="4">
    <source>
        <dbReference type="Proteomes" id="UP001244295"/>
    </source>
</evidence>
<feature type="region of interest" description="Disordered" evidence="1">
    <location>
        <begin position="70"/>
        <end position="100"/>
    </location>
</feature>
<evidence type="ECO:0008006" key="5">
    <source>
        <dbReference type="Google" id="ProtNLM"/>
    </source>
</evidence>
<evidence type="ECO:0000256" key="2">
    <source>
        <dbReference type="SAM" id="Phobius"/>
    </source>
</evidence>
<gene>
    <name evidence="3" type="ORF">J2W25_003651</name>
</gene>
<dbReference type="EMBL" id="JAUSRR010000006">
    <property type="protein sequence ID" value="MDP9924615.1"/>
    <property type="molecule type" value="Genomic_DNA"/>
</dbReference>
<protein>
    <recommendedName>
        <fullName evidence="5">FeoB-associated Cys-rich membrane protein</fullName>
    </recommendedName>
</protein>